<dbReference type="Proteomes" id="UP000821845">
    <property type="component" value="Chromosome 10"/>
</dbReference>
<evidence type="ECO:0000313" key="1">
    <source>
        <dbReference type="EMBL" id="KAH6942626.1"/>
    </source>
</evidence>
<keyword evidence="2" id="KW-1185">Reference proteome</keyword>
<gene>
    <name evidence="1" type="ORF">HPB50_008644</name>
</gene>
<evidence type="ECO:0000313" key="2">
    <source>
        <dbReference type="Proteomes" id="UP000821845"/>
    </source>
</evidence>
<reference evidence="1" key="1">
    <citation type="submission" date="2020-05" db="EMBL/GenBank/DDBJ databases">
        <title>Large-scale comparative analyses of tick genomes elucidate their genetic diversity and vector capacities.</title>
        <authorList>
            <person name="Jia N."/>
            <person name="Wang J."/>
            <person name="Shi W."/>
            <person name="Du L."/>
            <person name="Sun Y."/>
            <person name="Zhan W."/>
            <person name="Jiang J."/>
            <person name="Wang Q."/>
            <person name="Zhang B."/>
            <person name="Ji P."/>
            <person name="Sakyi L.B."/>
            <person name="Cui X."/>
            <person name="Yuan T."/>
            <person name="Jiang B."/>
            <person name="Yang W."/>
            <person name="Lam T.T.-Y."/>
            <person name="Chang Q."/>
            <person name="Ding S."/>
            <person name="Wang X."/>
            <person name="Zhu J."/>
            <person name="Ruan X."/>
            <person name="Zhao L."/>
            <person name="Wei J."/>
            <person name="Que T."/>
            <person name="Du C."/>
            <person name="Cheng J."/>
            <person name="Dai P."/>
            <person name="Han X."/>
            <person name="Huang E."/>
            <person name="Gao Y."/>
            <person name="Liu J."/>
            <person name="Shao H."/>
            <person name="Ye R."/>
            <person name="Li L."/>
            <person name="Wei W."/>
            <person name="Wang X."/>
            <person name="Wang C."/>
            <person name="Yang T."/>
            <person name="Huo Q."/>
            <person name="Li W."/>
            <person name="Guo W."/>
            <person name="Chen H."/>
            <person name="Zhou L."/>
            <person name="Ni X."/>
            <person name="Tian J."/>
            <person name="Zhou Y."/>
            <person name="Sheng Y."/>
            <person name="Liu T."/>
            <person name="Pan Y."/>
            <person name="Xia L."/>
            <person name="Li J."/>
            <person name="Zhao F."/>
            <person name="Cao W."/>
        </authorList>
    </citation>
    <scope>NUCLEOTIDE SEQUENCE</scope>
    <source>
        <strain evidence="1">Hyas-2018</strain>
    </source>
</reference>
<name>A0ACB7T8P7_HYAAI</name>
<comment type="caution">
    <text evidence="1">The sequence shown here is derived from an EMBL/GenBank/DDBJ whole genome shotgun (WGS) entry which is preliminary data.</text>
</comment>
<protein>
    <submittedName>
        <fullName evidence="1">Uncharacterized protein</fullName>
    </submittedName>
</protein>
<organism evidence="1 2">
    <name type="scientific">Hyalomma asiaticum</name>
    <name type="common">Tick</name>
    <dbReference type="NCBI Taxonomy" id="266040"/>
    <lineage>
        <taxon>Eukaryota</taxon>
        <taxon>Metazoa</taxon>
        <taxon>Ecdysozoa</taxon>
        <taxon>Arthropoda</taxon>
        <taxon>Chelicerata</taxon>
        <taxon>Arachnida</taxon>
        <taxon>Acari</taxon>
        <taxon>Parasitiformes</taxon>
        <taxon>Ixodida</taxon>
        <taxon>Ixodoidea</taxon>
        <taxon>Ixodidae</taxon>
        <taxon>Hyalomminae</taxon>
        <taxon>Hyalomma</taxon>
    </lineage>
</organism>
<dbReference type="EMBL" id="CM023490">
    <property type="protein sequence ID" value="KAH6942626.1"/>
    <property type="molecule type" value="Genomic_DNA"/>
</dbReference>
<proteinExistence type="predicted"/>
<accession>A0ACB7T8P7</accession>
<sequence length="92" mass="10037">MGLKTLAALVLLVVTVAVMVTEAKKGLDLPRPKKCGRNEEWKECQSSTCAETTCQRPVTGPACTYDCLSGCFCRTGFFRNSQDVCVARNECP</sequence>